<accession>A0ABT0FUK0</accession>
<keyword evidence="4" id="KW-1185">Reference proteome</keyword>
<evidence type="ECO:0000313" key="3">
    <source>
        <dbReference type="EMBL" id="MCK2216002.1"/>
    </source>
</evidence>
<dbReference type="Proteomes" id="UP001317259">
    <property type="component" value="Unassembled WGS sequence"/>
</dbReference>
<feature type="region of interest" description="Disordered" evidence="1">
    <location>
        <begin position="1"/>
        <end position="23"/>
    </location>
</feature>
<keyword evidence="2" id="KW-1133">Transmembrane helix</keyword>
<dbReference type="RefSeq" id="WP_242377296.1">
    <property type="nucleotide sequence ID" value="NZ_JAKRKC020000001.1"/>
</dbReference>
<sequence>MSYPPYDPPPYDPPPYDPYYGPPLRSHPNGTTVLVLGILSLVVCSFLGPFAWSMGTRALREIDQSGYPYENRGHIQAGRICGIVSSVLMGITLLFVAFGLTVAIITEAGS</sequence>
<feature type="transmembrane region" description="Helical" evidence="2">
    <location>
        <begin position="80"/>
        <end position="105"/>
    </location>
</feature>
<dbReference type="EMBL" id="JAKRKC020000001">
    <property type="protein sequence ID" value="MCK2216002.1"/>
    <property type="molecule type" value="Genomic_DNA"/>
</dbReference>
<gene>
    <name evidence="3" type="ORF">MF672_019695</name>
</gene>
<name>A0ABT0FUK0_9ACTN</name>
<keyword evidence="2" id="KW-0472">Membrane</keyword>
<evidence type="ECO:0000313" key="4">
    <source>
        <dbReference type="Proteomes" id="UP001317259"/>
    </source>
</evidence>
<keyword evidence="2" id="KW-0812">Transmembrane</keyword>
<feature type="compositionally biased region" description="Pro residues" evidence="1">
    <location>
        <begin position="1"/>
        <end position="21"/>
    </location>
</feature>
<feature type="transmembrane region" description="Helical" evidence="2">
    <location>
        <begin position="33"/>
        <end position="52"/>
    </location>
</feature>
<proteinExistence type="predicted"/>
<organism evidence="3 4">
    <name type="scientific">Actinomadura luzonensis</name>
    <dbReference type="NCBI Taxonomy" id="2805427"/>
    <lineage>
        <taxon>Bacteria</taxon>
        <taxon>Bacillati</taxon>
        <taxon>Actinomycetota</taxon>
        <taxon>Actinomycetes</taxon>
        <taxon>Streptosporangiales</taxon>
        <taxon>Thermomonosporaceae</taxon>
        <taxon>Actinomadura</taxon>
    </lineage>
</organism>
<evidence type="ECO:0000256" key="1">
    <source>
        <dbReference type="SAM" id="MobiDB-lite"/>
    </source>
</evidence>
<comment type="caution">
    <text evidence="3">The sequence shown here is derived from an EMBL/GenBank/DDBJ whole genome shotgun (WGS) entry which is preliminary data.</text>
</comment>
<evidence type="ECO:0000256" key="2">
    <source>
        <dbReference type="SAM" id="Phobius"/>
    </source>
</evidence>
<protein>
    <submittedName>
        <fullName evidence="3">DUF4190 domain-containing protein</fullName>
    </submittedName>
</protein>
<reference evidence="3 4" key="1">
    <citation type="submission" date="2022-04" db="EMBL/GenBank/DDBJ databases">
        <title>Genome draft of Actinomadura sp. ATCC 31491.</title>
        <authorList>
            <person name="Shi X."/>
            <person name="Du Y."/>
        </authorList>
    </citation>
    <scope>NUCLEOTIDE SEQUENCE [LARGE SCALE GENOMIC DNA]</scope>
    <source>
        <strain evidence="3 4">ATCC 31491</strain>
    </source>
</reference>